<accession>A0A1A9HUY5</accession>
<dbReference type="Pfam" id="PF00217">
    <property type="entry name" value="ATP-gua_Ptrans"/>
    <property type="match status" value="1"/>
</dbReference>
<keyword evidence="1 5" id="KW-0808">Transferase</keyword>
<sequence length="358" mass="40609">MNLPNDLLQTLVSKKETPPSNKVWPATTFSLSRNLSVSKFLPCLSKEQKIEILTFISSHFNHVEGFDEFFILPLKDLSLWEKEFFLEHFLLPYDLVGNPEGEAFVVNKTGDILVAINFQNHVILHMIDFQGESEKAFDKLVRLDNYLHKKLAFAFSSEFGFLTTNPKHCGTGLKHQCFLHIPALLYSKQLSDTLDEESELVCSSLLPGTSGFAGNVIVLSNRCSLGLTEEQILSVLKIWVSKIAAAEATAKKSYHQNHSRELQNDILRALGLLTHSCRLELKETLDALSWIQLGIDLGWITTTQNHPVWNPLFWQVRRAHLALQKQPEESRDLQKETIIQLRATALKEWTASLSPNGF</sequence>
<dbReference type="InterPro" id="IPR000749">
    <property type="entry name" value="ATP-guanido_PTrfase"/>
</dbReference>
<comment type="similarity">
    <text evidence="5">Belongs to the ATP:guanido phosphotransferase family.</text>
</comment>
<evidence type="ECO:0000256" key="2">
    <source>
        <dbReference type="ARBA" id="ARBA00022741"/>
    </source>
</evidence>
<protein>
    <submittedName>
        <fullName evidence="7">Putative ATP:guanido phosphotransferase YacI</fullName>
    </submittedName>
</protein>
<dbReference type="Proteomes" id="UP000078162">
    <property type="component" value="Chromosome"/>
</dbReference>
<keyword evidence="8" id="KW-1185">Reference proteome</keyword>
<dbReference type="Gene3D" id="3.30.590.10">
    <property type="entry name" value="Glutamine synthetase/guanido kinase, catalytic domain"/>
    <property type="match status" value="1"/>
</dbReference>
<feature type="binding site" evidence="5">
    <location>
        <begin position="26"/>
        <end position="30"/>
    </location>
    <ligand>
        <name>ATP</name>
        <dbReference type="ChEBI" id="CHEBI:30616"/>
    </ligand>
</feature>
<dbReference type="PATRIC" id="fig|1806891.3.peg.326"/>
<dbReference type="PANTHER" id="PTHR11547">
    <property type="entry name" value="ARGININE OR CREATINE KINASE"/>
    <property type="match status" value="1"/>
</dbReference>
<evidence type="ECO:0000256" key="3">
    <source>
        <dbReference type="ARBA" id="ARBA00022777"/>
    </source>
</evidence>
<dbReference type="AlphaFoldDB" id="A0A1A9HUY5"/>
<dbReference type="GO" id="GO:0005524">
    <property type="term" value="F:ATP binding"/>
    <property type="evidence" value="ECO:0007669"/>
    <property type="project" value="UniProtKB-UniRule"/>
</dbReference>
<dbReference type="RefSeq" id="WP_066481781.1">
    <property type="nucleotide sequence ID" value="NZ_CP014639.1"/>
</dbReference>
<dbReference type="KEGG" id="csaz:Cs308_0336"/>
<evidence type="ECO:0000256" key="4">
    <source>
        <dbReference type="ARBA" id="ARBA00022840"/>
    </source>
</evidence>
<dbReference type="SUPFAM" id="SSF55931">
    <property type="entry name" value="Glutamine synthetase/guanido kinase"/>
    <property type="match status" value="1"/>
</dbReference>
<proteinExistence type="inferred from homology"/>
<comment type="caution">
    <text evidence="5">Lacks conserved residue(s) required for the propagation of feature annotation.</text>
</comment>
<dbReference type="GO" id="GO:0046314">
    <property type="term" value="P:phosphocreatine biosynthetic process"/>
    <property type="evidence" value="ECO:0007669"/>
    <property type="project" value="InterPro"/>
</dbReference>
<dbReference type="PANTHER" id="PTHR11547:SF38">
    <property type="entry name" value="ARGININE KINASE 1-RELATED"/>
    <property type="match status" value="1"/>
</dbReference>
<evidence type="ECO:0000313" key="7">
    <source>
        <dbReference type="EMBL" id="ANH78507.1"/>
    </source>
</evidence>
<dbReference type="InterPro" id="IPR022414">
    <property type="entry name" value="ATP-guanido_PTrfase_cat"/>
</dbReference>
<evidence type="ECO:0000313" key="8">
    <source>
        <dbReference type="Proteomes" id="UP000078162"/>
    </source>
</evidence>
<dbReference type="GO" id="GO:0005615">
    <property type="term" value="C:extracellular space"/>
    <property type="evidence" value="ECO:0007669"/>
    <property type="project" value="TreeGrafter"/>
</dbReference>
<gene>
    <name evidence="7" type="ORF">Cs308_0336</name>
</gene>
<keyword evidence="3 5" id="KW-0418">Kinase</keyword>
<dbReference type="GO" id="GO:0004111">
    <property type="term" value="F:creatine kinase activity"/>
    <property type="evidence" value="ECO:0007669"/>
    <property type="project" value="InterPro"/>
</dbReference>
<feature type="binding site" evidence="5">
    <location>
        <begin position="203"/>
        <end position="208"/>
    </location>
    <ligand>
        <name>ATP</name>
        <dbReference type="ChEBI" id="CHEBI:30616"/>
    </ligand>
</feature>
<dbReference type="OrthoDB" id="18720at2"/>
<evidence type="ECO:0000259" key="6">
    <source>
        <dbReference type="PROSITE" id="PS51510"/>
    </source>
</evidence>
<keyword evidence="2 5" id="KW-0547">Nucleotide-binding</keyword>
<dbReference type="NCBIfam" id="NF002191">
    <property type="entry name" value="PRK01059.1-1"/>
    <property type="match status" value="1"/>
</dbReference>
<dbReference type="PROSITE" id="PS51510">
    <property type="entry name" value="PHOSPHAGEN_KINASE_C"/>
    <property type="match status" value="1"/>
</dbReference>
<reference evidence="7 8" key="1">
    <citation type="submission" date="2016-03" db="EMBL/GenBank/DDBJ databases">
        <title>Culture-independent genomics supports pathogen discovery for uncultivable bacteria within the genus Chlamydia.</title>
        <authorList>
            <person name="Taylor-Brown A."/>
            <person name="Bachmann N.L."/>
            <person name="Borel N."/>
            <person name="Polkinghorne A."/>
        </authorList>
    </citation>
    <scope>NUCLEOTIDE SEQUENCE [LARGE SCALE GENOMIC DNA]</scope>
    <source>
        <strain evidence="7 8">2742-308</strain>
    </source>
</reference>
<feature type="binding site" evidence="5">
    <location>
        <begin position="174"/>
        <end position="178"/>
    </location>
    <ligand>
        <name>ATP</name>
        <dbReference type="ChEBI" id="CHEBI:30616"/>
    </ligand>
</feature>
<evidence type="ECO:0000256" key="1">
    <source>
        <dbReference type="ARBA" id="ARBA00022679"/>
    </source>
</evidence>
<dbReference type="InterPro" id="IPR014746">
    <property type="entry name" value="Gln_synth/guanido_kin_cat_dom"/>
</dbReference>
<name>A0A1A9HUY5_9CHLA</name>
<evidence type="ECO:0000256" key="5">
    <source>
        <dbReference type="PROSITE-ProRule" id="PRU00843"/>
    </source>
</evidence>
<feature type="domain" description="Phosphagen kinase C-terminal" evidence="6">
    <location>
        <begin position="23"/>
        <end position="250"/>
    </location>
</feature>
<dbReference type="EMBL" id="CP014639">
    <property type="protein sequence ID" value="ANH78507.1"/>
    <property type="molecule type" value="Genomic_DNA"/>
</dbReference>
<organism evidence="7 8">
    <name type="scientific">Candidatus Chlamydia sanziniae</name>
    <dbReference type="NCBI Taxonomy" id="1806891"/>
    <lineage>
        <taxon>Bacteria</taxon>
        <taxon>Pseudomonadati</taxon>
        <taxon>Chlamydiota</taxon>
        <taxon>Chlamydiia</taxon>
        <taxon>Chlamydiales</taxon>
        <taxon>Chlamydiaceae</taxon>
        <taxon>Chlamydia/Chlamydophila group</taxon>
        <taxon>Chlamydia</taxon>
    </lineage>
</organism>
<dbReference type="STRING" id="1806891.Cs308_0336"/>
<keyword evidence="4 5" id="KW-0067">ATP-binding</keyword>